<dbReference type="GO" id="GO:0004674">
    <property type="term" value="F:protein serine/threonine kinase activity"/>
    <property type="evidence" value="ECO:0007669"/>
    <property type="project" value="TreeGrafter"/>
</dbReference>
<dbReference type="InterPro" id="IPR001245">
    <property type="entry name" value="Ser-Thr/Tyr_kinase_cat_dom"/>
</dbReference>
<protein>
    <submittedName>
        <fullName evidence="5">Protein kinase domain containing protein</fullName>
    </submittedName>
</protein>
<dbReference type="SUPFAM" id="SSF56112">
    <property type="entry name" value="Protein kinase-like (PK-like)"/>
    <property type="match status" value="1"/>
</dbReference>
<dbReference type="Proteomes" id="UP000037460">
    <property type="component" value="Unassembled WGS sequence"/>
</dbReference>
<dbReference type="PIRSF" id="PIRSF000654">
    <property type="entry name" value="Integrin-linked_kinase"/>
    <property type="match status" value="1"/>
</dbReference>
<dbReference type="Gene3D" id="1.10.510.10">
    <property type="entry name" value="Transferase(Phosphotransferase) domain 1"/>
    <property type="match status" value="1"/>
</dbReference>
<evidence type="ECO:0000313" key="6">
    <source>
        <dbReference type="Proteomes" id="UP000037460"/>
    </source>
</evidence>
<accession>A0A0M0JCZ6</accession>
<keyword evidence="1" id="KW-0547">Nucleotide-binding</keyword>
<dbReference type="GO" id="GO:0005737">
    <property type="term" value="C:cytoplasm"/>
    <property type="evidence" value="ECO:0007669"/>
    <property type="project" value="TreeGrafter"/>
</dbReference>
<dbReference type="PANTHER" id="PTHR24346:SF30">
    <property type="entry name" value="MATERNAL EMBRYONIC LEUCINE ZIPPER KINASE"/>
    <property type="match status" value="1"/>
</dbReference>
<organism evidence="5 6">
    <name type="scientific">Chrysochromulina tobinii</name>
    <dbReference type="NCBI Taxonomy" id="1460289"/>
    <lineage>
        <taxon>Eukaryota</taxon>
        <taxon>Haptista</taxon>
        <taxon>Haptophyta</taxon>
        <taxon>Prymnesiophyceae</taxon>
        <taxon>Prymnesiales</taxon>
        <taxon>Chrysochromulinaceae</taxon>
        <taxon>Chrysochromulina</taxon>
    </lineage>
</organism>
<keyword evidence="5" id="KW-0808">Transferase</keyword>
<evidence type="ECO:0000313" key="5">
    <source>
        <dbReference type="EMBL" id="KOO24093.1"/>
    </source>
</evidence>
<proteinExistence type="predicted"/>
<dbReference type="PROSITE" id="PS50011">
    <property type="entry name" value="PROTEIN_KINASE_DOM"/>
    <property type="match status" value="1"/>
</dbReference>
<sequence>MTHGRDGQIIAVKTYDHKEARAEKAVAKHMLNEERLAGRIQHENIIAPTLARRKIGCTELEMEYAPGGTLEAHVKKLGRPLTEAEAANYFRQIVDAVVYLHGEGITHRDIKLENVVLDAEGNARLVDFGAAREVGADTFLMSVQGTPAYMAPEVATQRAHKGGPADVWALGVLLYNLLSGGAYPFWGKNMDELRRNITAAPPRIPSHLSPACRELLEKLLNKSSANRISAAERMRGGEGDKSGLMGAPVDARVQENVQ</sequence>
<name>A0A0M0JCZ6_9EUKA</name>
<gene>
    <name evidence="5" type="ORF">Ctob_004663</name>
</gene>
<dbReference type="InterPro" id="IPR008271">
    <property type="entry name" value="Ser/Thr_kinase_AS"/>
</dbReference>
<comment type="caution">
    <text evidence="5">The sequence shown here is derived from an EMBL/GenBank/DDBJ whole genome shotgun (WGS) entry which is preliminary data.</text>
</comment>
<dbReference type="OrthoDB" id="504170at2759"/>
<dbReference type="PROSITE" id="PS00108">
    <property type="entry name" value="PROTEIN_KINASE_ST"/>
    <property type="match status" value="1"/>
</dbReference>
<keyword evidence="2" id="KW-0067">ATP-binding</keyword>
<evidence type="ECO:0000256" key="1">
    <source>
        <dbReference type="ARBA" id="ARBA00022741"/>
    </source>
</evidence>
<reference evidence="6" key="1">
    <citation type="journal article" date="2015" name="PLoS Genet.">
        <title>Genome Sequence and Transcriptome Analyses of Chrysochromulina tobin: Metabolic Tools for Enhanced Algal Fitness in the Prominent Order Prymnesiales (Haptophyceae).</title>
        <authorList>
            <person name="Hovde B.T."/>
            <person name="Deodato C.R."/>
            <person name="Hunsperger H.M."/>
            <person name="Ryken S.A."/>
            <person name="Yost W."/>
            <person name="Jha R.K."/>
            <person name="Patterson J."/>
            <person name="Monnat R.J. Jr."/>
            <person name="Barlow S.B."/>
            <person name="Starkenburg S.R."/>
            <person name="Cattolico R.A."/>
        </authorList>
    </citation>
    <scope>NUCLEOTIDE SEQUENCE</scope>
    <source>
        <strain evidence="6">CCMP291</strain>
    </source>
</reference>
<dbReference type="InterPro" id="IPR011009">
    <property type="entry name" value="Kinase-like_dom_sf"/>
</dbReference>
<dbReference type="GO" id="GO:0005524">
    <property type="term" value="F:ATP binding"/>
    <property type="evidence" value="ECO:0007669"/>
    <property type="project" value="UniProtKB-KW"/>
</dbReference>
<dbReference type="SMART" id="SM00220">
    <property type="entry name" value="S_TKc"/>
    <property type="match status" value="1"/>
</dbReference>
<dbReference type="PANTHER" id="PTHR24346">
    <property type="entry name" value="MAP/MICROTUBULE AFFINITY-REGULATING KINASE"/>
    <property type="match status" value="1"/>
</dbReference>
<dbReference type="EMBL" id="JWZX01003127">
    <property type="protein sequence ID" value="KOO24093.1"/>
    <property type="molecule type" value="Genomic_DNA"/>
</dbReference>
<dbReference type="GO" id="GO:0035556">
    <property type="term" value="P:intracellular signal transduction"/>
    <property type="evidence" value="ECO:0007669"/>
    <property type="project" value="TreeGrafter"/>
</dbReference>
<feature type="compositionally biased region" description="Basic and acidic residues" evidence="3">
    <location>
        <begin position="231"/>
        <end position="241"/>
    </location>
</feature>
<evidence type="ECO:0000256" key="3">
    <source>
        <dbReference type="SAM" id="MobiDB-lite"/>
    </source>
</evidence>
<evidence type="ECO:0000256" key="2">
    <source>
        <dbReference type="ARBA" id="ARBA00022840"/>
    </source>
</evidence>
<dbReference type="Pfam" id="PF00069">
    <property type="entry name" value="Pkinase"/>
    <property type="match status" value="1"/>
</dbReference>
<evidence type="ECO:0000259" key="4">
    <source>
        <dbReference type="PROSITE" id="PS50011"/>
    </source>
</evidence>
<feature type="region of interest" description="Disordered" evidence="3">
    <location>
        <begin position="231"/>
        <end position="258"/>
    </location>
</feature>
<dbReference type="AlphaFoldDB" id="A0A0M0JCZ6"/>
<keyword evidence="5" id="KW-0418">Kinase</keyword>
<keyword evidence="6" id="KW-1185">Reference proteome</keyword>
<dbReference type="InterPro" id="IPR000719">
    <property type="entry name" value="Prot_kinase_dom"/>
</dbReference>
<dbReference type="PRINTS" id="PR00109">
    <property type="entry name" value="TYRKINASE"/>
</dbReference>
<feature type="domain" description="Protein kinase" evidence="4">
    <location>
        <begin position="1"/>
        <end position="244"/>
    </location>
</feature>